<keyword evidence="2" id="KW-1185">Reference proteome</keyword>
<dbReference type="Proteomes" id="UP001193389">
    <property type="component" value="Chromosome"/>
</dbReference>
<accession>A0A5K7SEZ9</accession>
<dbReference type="EMBL" id="AP018694">
    <property type="protein sequence ID" value="BBE19824.1"/>
    <property type="molecule type" value="Genomic_DNA"/>
</dbReference>
<evidence type="ECO:0000313" key="1">
    <source>
        <dbReference type="EMBL" id="BBE19824.1"/>
    </source>
</evidence>
<evidence type="ECO:0000313" key="2">
    <source>
        <dbReference type="Proteomes" id="UP001193389"/>
    </source>
</evidence>
<sequence length="57" mass="6593">MRAKLFTLHGTVKGNSPFVARFLRMRSVSWIAHFGHETDMHPVDLIRDSSMFGMPKF</sequence>
<reference evidence="1" key="1">
    <citation type="journal article" date="2020" name="Int. J. Syst. Evol. Microbiol.">
        <title>Aquipluma nitroreducens gen. nov. sp. nov., a novel facultatively anaerobic bacterium isolated from a freshwater lake.</title>
        <authorList>
            <person name="Watanabe M."/>
            <person name="Kojima H."/>
            <person name="Fukui M."/>
        </authorList>
    </citation>
    <scope>NUCLEOTIDE SEQUENCE</scope>
    <source>
        <strain evidence="1">MeG22</strain>
    </source>
</reference>
<gene>
    <name evidence="1" type="ORF">AQPE_4012</name>
</gene>
<organism evidence="1 2">
    <name type="scientific">Aquipluma nitroreducens</name>
    <dbReference type="NCBI Taxonomy" id="2010828"/>
    <lineage>
        <taxon>Bacteria</taxon>
        <taxon>Pseudomonadati</taxon>
        <taxon>Bacteroidota</taxon>
        <taxon>Bacteroidia</taxon>
        <taxon>Marinilabiliales</taxon>
        <taxon>Prolixibacteraceae</taxon>
        <taxon>Aquipluma</taxon>
    </lineage>
</organism>
<dbReference type="AlphaFoldDB" id="A0A5K7SEZ9"/>
<proteinExistence type="predicted"/>
<name>A0A5K7SEZ9_9BACT</name>
<dbReference type="KEGG" id="anf:AQPE_4012"/>
<protein>
    <submittedName>
        <fullName evidence="1">Uncharacterized protein</fullName>
    </submittedName>
</protein>